<name>A0A923K7N1_9PSED</name>
<accession>A0A923K7N1</accession>
<dbReference type="EMBL" id="JABWRP010000017">
    <property type="protein sequence ID" value="MBC3472633.1"/>
    <property type="molecule type" value="Genomic_DNA"/>
</dbReference>
<proteinExistence type="predicted"/>
<dbReference type="Pfam" id="PF16867">
    <property type="entry name" value="DMSP_lyase"/>
    <property type="match status" value="1"/>
</dbReference>
<dbReference type="GO" id="GO:0047869">
    <property type="term" value="F:dimethylpropiothetin dethiomethylase activity"/>
    <property type="evidence" value="ECO:0007669"/>
    <property type="project" value="InterPro"/>
</dbReference>
<sequence length="197" mass="22221">MPLDPIPVQGLLREIAEYLESHKKSSYILELLGRPYTPIHINEPSATPPLVHKYFDIATANATFAEPELQKIIANIEELTPQLRWYKRVDDESSAEFSNGHFNSIIVGQSGLISIDGLLIGLTLMAPEVTFPIHRHPPEELYISLSLGDWWREDQEWWSPGLGGIVYNSGNQLHSMRSGPEPHLSLWMLFGEAHVST</sequence>
<reference evidence="2" key="3">
    <citation type="submission" date="2021-06" db="EMBL/GenBank/DDBJ databases">
        <title>Updating the genus Pseudomonas: Description of 43 new species and partition of the Pseudomonas putida group.</title>
        <authorList>
            <person name="Girard L."/>
            <person name="Lood C."/>
            <person name="Vandamme P."/>
            <person name="Rokni-Zadeh H."/>
            <person name="Van Noort V."/>
            <person name="Hofte M."/>
            <person name="Lavigne R."/>
            <person name="De Mot R."/>
        </authorList>
    </citation>
    <scope>NUCLEOTIDE SEQUENCE</scope>
    <source>
        <strain evidence="2">RW4S2</strain>
    </source>
</reference>
<dbReference type="AlphaFoldDB" id="A0A923K7N1"/>
<dbReference type="InterPro" id="IPR031723">
    <property type="entry name" value="DMSP_lyase"/>
</dbReference>
<reference evidence="1" key="2">
    <citation type="submission" date="2020-07" db="EMBL/GenBank/DDBJ databases">
        <authorList>
            <person name="Lood C."/>
            <person name="Girard L."/>
        </authorList>
    </citation>
    <scope>NUCLEOTIDE SEQUENCE</scope>
    <source>
        <strain evidence="1">RW4S2</strain>
    </source>
</reference>
<gene>
    <name evidence="2" type="ORF">HU738_017330</name>
    <name evidence="1" type="ORF">HU738_18920</name>
</gene>
<dbReference type="InterPro" id="IPR014710">
    <property type="entry name" value="RmlC-like_jellyroll"/>
</dbReference>
<reference evidence="1 3" key="1">
    <citation type="journal article" date="2020" name="Microorganisms">
        <title>Reliable Identification of Environmental Pseudomonas Isolates Using the rpoD Gene.</title>
        <authorList>
            <consortium name="The Broad Institute Genome Sequencing Platform"/>
            <person name="Girard L."/>
            <person name="Lood C."/>
            <person name="Rokni-Zadeh H."/>
            <person name="van Noort V."/>
            <person name="Lavigne R."/>
            <person name="De Mot R."/>
        </authorList>
    </citation>
    <scope>NUCLEOTIDE SEQUENCE</scope>
    <source>
        <strain evidence="1 3">RW4S2</strain>
    </source>
</reference>
<comment type="caution">
    <text evidence="1">The sequence shown here is derived from an EMBL/GenBank/DDBJ whole genome shotgun (WGS) entry which is preliminary data.</text>
</comment>
<evidence type="ECO:0000313" key="1">
    <source>
        <dbReference type="EMBL" id="MBC3472633.1"/>
    </source>
</evidence>
<organism evidence="1">
    <name type="scientific">Pseudomonas vlassakiae</name>
    <dbReference type="NCBI Taxonomy" id="485888"/>
    <lineage>
        <taxon>Bacteria</taxon>
        <taxon>Pseudomonadati</taxon>
        <taxon>Pseudomonadota</taxon>
        <taxon>Gammaproteobacteria</taxon>
        <taxon>Pseudomonadales</taxon>
        <taxon>Pseudomonadaceae</taxon>
        <taxon>Pseudomonas</taxon>
    </lineage>
</organism>
<evidence type="ECO:0000313" key="3">
    <source>
        <dbReference type="Proteomes" id="UP000628137"/>
    </source>
</evidence>
<evidence type="ECO:0000313" key="2">
    <source>
        <dbReference type="EMBL" id="MBV4542812.1"/>
    </source>
</evidence>
<dbReference type="EMBL" id="JABWRP020000013">
    <property type="protein sequence ID" value="MBV4542812.1"/>
    <property type="molecule type" value="Genomic_DNA"/>
</dbReference>
<dbReference type="Gene3D" id="2.60.120.10">
    <property type="entry name" value="Jelly Rolls"/>
    <property type="match status" value="1"/>
</dbReference>
<dbReference type="Proteomes" id="UP000628137">
    <property type="component" value="Unassembled WGS sequence"/>
</dbReference>
<protein>
    <submittedName>
        <fullName evidence="2">Dimethylsulfoniopropionate lyase</fullName>
    </submittedName>
    <submittedName>
        <fullName evidence="1">Transcriptional regulator</fullName>
    </submittedName>
</protein>
<keyword evidence="2" id="KW-0456">Lyase</keyword>
<dbReference type="RefSeq" id="WP_186603642.1">
    <property type="nucleotide sequence ID" value="NZ_JABWRP020000013.1"/>
</dbReference>
<keyword evidence="3" id="KW-1185">Reference proteome</keyword>